<accession>A0A3M9N4F6</accession>
<proteinExistence type="predicted"/>
<feature type="compositionally biased region" description="Basic and acidic residues" evidence="1">
    <location>
        <begin position="53"/>
        <end position="77"/>
    </location>
</feature>
<sequence>MKRHLLSKRQHEQYSKAAPSSLKNPFPVFPWSASLLAKEKQKQRAENTGMAERAVREGKTGPRGRERIAETMEQHSL</sequence>
<protein>
    <submittedName>
        <fullName evidence="2">Uncharacterized protein</fullName>
    </submittedName>
</protein>
<evidence type="ECO:0000256" key="1">
    <source>
        <dbReference type="SAM" id="MobiDB-lite"/>
    </source>
</evidence>
<gene>
    <name evidence="2" type="ORF">EFA69_05090</name>
</gene>
<feature type="region of interest" description="Disordered" evidence="1">
    <location>
        <begin position="1"/>
        <end position="23"/>
    </location>
</feature>
<reference evidence="2 3" key="1">
    <citation type="submission" date="2018-11" db="EMBL/GenBank/DDBJ databases">
        <title>Rufibacter latericius sp. nov., isolated from water in Baiyang Lake.</title>
        <authorList>
            <person name="Yang Y."/>
        </authorList>
    </citation>
    <scope>NUCLEOTIDE SEQUENCE [LARGE SCALE GENOMIC DNA]</scope>
    <source>
        <strain evidence="2 3">MCC P1</strain>
    </source>
</reference>
<dbReference type="EMBL" id="RJJE01000003">
    <property type="protein sequence ID" value="RNI31888.1"/>
    <property type="molecule type" value="Genomic_DNA"/>
</dbReference>
<name>A0A3M9N4F6_9BACT</name>
<feature type="region of interest" description="Disordered" evidence="1">
    <location>
        <begin position="39"/>
        <end position="77"/>
    </location>
</feature>
<dbReference type="AlphaFoldDB" id="A0A3M9N4F6"/>
<keyword evidence="3" id="KW-1185">Reference proteome</keyword>
<evidence type="ECO:0000313" key="2">
    <source>
        <dbReference type="EMBL" id="RNI31888.1"/>
    </source>
</evidence>
<evidence type="ECO:0000313" key="3">
    <source>
        <dbReference type="Proteomes" id="UP000271010"/>
    </source>
</evidence>
<comment type="caution">
    <text evidence="2">The sequence shown here is derived from an EMBL/GenBank/DDBJ whole genome shotgun (WGS) entry which is preliminary data.</text>
</comment>
<dbReference type="Proteomes" id="UP000271010">
    <property type="component" value="Unassembled WGS sequence"/>
</dbReference>
<organism evidence="2 3">
    <name type="scientific">Rufibacter immobilis</name>
    <dbReference type="NCBI Taxonomy" id="1348778"/>
    <lineage>
        <taxon>Bacteria</taxon>
        <taxon>Pseudomonadati</taxon>
        <taxon>Bacteroidota</taxon>
        <taxon>Cytophagia</taxon>
        <taxon>Cytophagales</taxon>
        <taxon>Hymenobacteraceae</taxon>
        <taxon>Rufibacter</taxon>
    </lineage>
</organism>